<gene>
    <name evidence="1" type="ORF">AKJ09_02788</name>
</gene>
<dbReference type="Proteomes" id="UP000064967">
    <property type="component" value="Chromosome"/>
</dbReference>
<evidence type="ECO:0000313" key="1">
    <source>
        <dbReference type="EMBL" id="AKU96124.1"/>
    </source>
</evidence>
<dbReference type="STRING" id="1391654.AKJ09_02788"/>
<sequence>MGLNLEQRVGLDLEHRAKLYVQCRSDTQTNFTGRSEERKVIIIAPRKAPNSACWEIDGANAGAVSRELSALSAPKTSALPPFL</sequence>
<accession>A0A0K1PSM2</accession>
<organism evidence="1 2">
    <name type="scientific">Labilithrix luteola</name>
    <dbReference type="NCBI Taxonomy" id="1391654"/>
    <lineage>
        <taxon>Bacteria</taxon>
        <taxon>Pseudomonadati</taxon>
        <taxon>Myxococcota</taxon>
        <taxon>Polyangia</taxon>
        <taxon>Polyangiales</taxon>
        <taxon>Labilitrichaceae</taxon>
        <taxon>Labilithrix</taxon>
    </lineage>
</organism>
<keyword evidence="2" id="KW-1185">Reference proteome</keyword>
<dbReference type="KEGG" id="llu:AKJ09_02788"/>
<proteinExistence type="predicted"/>
<dbReference type="AlphaFoldDB" id="A0A0K1PSM2"/>
<name>A0A0K1PSM2_9BACT</name>
<reference evidence="1 2" key="1">
    <citation type="submission" date="2015-08" db="EMBL/GenBank/DDBJ databases">
        <authorList>
            <person name="Babu N.S."/>
            <person name="Beckwith C.J."/>
            <person name="Beseler K.G."/>
            <person name="Brison A."/>
            <person name="Carone J.V."/>
            <person name="Caskin T.P."/>
            <person name="Diamond M."/>
            <person name="Durham M.E."/>
            <person name="Foxe J.M."/>
            <person name="Go M."/>
            <person name="Henderson B.A."/>
            <person name="Jones I.B."/>
            <person name="McGettigan J.A."/>
            <person name="Micheletti S.J."/>
            <person name="Nasrallah M.E."/>
            <person name="Ortiz D."/>
            <person name="Piller C.R."/>
            <person name="Privatt S.R."/>
            <person name="Schneider S.L."/>
            <person name="Sharp S."/>
            <person name="Smith T.C."/>
            <person name="Stanton J.D."/>
            <person name="Ullery H.E."/>
            <person name="Wilson R.J."/>
            <person name="Serrano M.G."/>
            <person name="Buck G."/>
            <person name="Lee V."/>
            <person name="Wang Y."/>
            <person name="Carvalho R."/>
            <person name="Voegtly L."/>
            <person name="Shi R."/>
            <person name="Duckworth R."/>
            <person name="Johnson A."/>
            <person name="Loviza R."/>
            <person name="Walstead R."/>
            <person name="Shah Z."/>
            <person name="Kiflezghi M."/>
            <person name="Wade K."/>
            <person name="Ball S.L."/>
            <person name="Bradley K.W."/>
            <person name="Asai D.J."/>
            <person name="Bowman C.A."/>
            <person name="Russell D.A."/>
            <person name="Pope W.H."/>
            <person name="Jacobs-Sera D."/>
            <person name="Hendrix R.W."/>
            <person name="Hatfull G.F."/>
        </authorList>
    </citation>
    <scope>NUCLEOTIDE SEQUENCE [LARGE SCALE GENOMIC DNA]</scope>
    <source>
        <strain evidence="1 2">DSM 27648</strain>
    </source>
</reference>
<evidence type="ECO:0000313" key="2">
    <source>
        <dbReference type="Proteomes" id="UP000064967"/>
    </source>
</evidence>
<protein>
    <submittedName>
        <fullName evidence="1">Uncharacterized protein</fullName>
    </submittedName>
</protein>
<dbReference type="EMBL" id="CP012333">
    <property type="protein sequence ID" value="AKU96124.1"/>
    <property type="molecule type" value="Genomic_DNA"/>
</dbReference>